<evidence type="ECO:0000313" key="3">
    <source>
        <dbReference type="Proteomes" id="UP000218831"/>
    </source>
</evidence>
<protein>
    <recommendedName>
        <fullName evidence="4">Lipid/polyisoprenoid-binding YceI-like domain-containing protein</fullName>
    </recommendedName>
</protein>
<reference evidence="2 3" key="1">
    <citation type="submission" date="2017-08" db="EMBL/GenBank/DDBJ databases">
        <title>Aliifodinibius alkalisoli sp. nov., isolated from saline alkaline soil.</title>
        <authorList>
            <person name="Liu D."/>
            <person name="Zhang G."/>
        </authorList>
    </citation>
    <scope>NUCLEOTIDE SEQUENCE [LARGE SCALE GENOMIC DNA]</scope>
    <source>
        <strain evidence="2 3">WN023</strain>
    </source>
</reference>
<evidence type="ECO:0000256" key="1">
    <source>
        <dbReference type="SAM" id="SignalP"/>
    </source>
</evidence>
<dbReference type="RefSeq" id="WP_095604881.1">
    <property type="nucleotide sequence ID" value="NZ_NSKE01000001.1"/>
</dbReference>
<organism evidence="2 3">
    <name type="scientific">Fodinibius salipaludis</name>
    <dbReference type="NCBI Taxonomy" id="2032627"/>
    <lineage>
        <taxon>Bacteria</taxon>
        <taxon>Pseudomonadati</taxon>
        <taxon>Balneolota</taxon>
        <taxon>Balneolia</taxon>
        <taxon>Balneolales</taxon>
        <taxon>Balneolaceae</taxon>
        <taxon>Fodinibius</taxon>
    </lineage>
</organism>
<dbReference type="Proteomes" id="UP000218831">
    <property type="component" value="Unassembled WGS sequence"/>
</dbReference>
<name>A0A2A2GDC5_9BACT</name>
<keyword evidence="3" id="KW-1185">Reference proteome</keyword>
<feature type="chain" id="PRO_5013399134" description="Lipid/polyisoprenoid-binding YceI-like domain-containing protein" evidence="1">
    <location>
        <begin position="24"/>
        <end position="210"/>
    </location>
</feature>
<evidence type="ECO:0008006" key="4">
    <source>
        <dbReference type="Google" id="ProtNLM"/>
    </source>
</evidence>
<gene>
    <name evidence="2" type="ORF">CK503_00805</name>
</gene>
<comment type="caution">
    <text evidence="2">The sequence shown here is derived from an EMBL/GenBank/DDBJ whole genome shotgun (WGS) entry which is preliminary data.</text>
</comment>
<dbReference type="AlphaFoldDB" id="A0A2A2GDC5"/>
<accession>A0A2A2GDC5</accession>
<keyword evidence="1" id="KW-0732">Signal</keyword>
<dbReference type="PROSITE" id="PS51257">
    <property type="entry name" value="PROKAR_LIPOPROTEIN"/>
    <property type="match status" value="1"/>
</dbReference>
<sequence>MVKRKVFYVFIIFAVAVSFISCSEEKEQKVDKQYLDAQDYSTFKENTDQELKESSNSENLADNLVEVSDCASVSTLEMPFSLNWEVLKNLSLKADPCNVEEEHQTLTLVAEQTLEAQTVRWFLLDYQSVYTNAEVIVATFSDNELRSFSTVGMYEKIPAHNIQTTITVNGEGNSMLIRSETIRDIKYPVEQKNTITVEYKINAKGSINEL</sequence>
<feature type="signal peptide" evidence="1">
    <location>
        <begin position="1"/>
        <end position="23"/>
    </location>
</feature>
<dbReference type="EMBL" id="NSKE01000001">
    <property type="protein sequence ID" value="PAU95636.1"/>
    <property type="molecule type" value="Genomic_DNA"/>
</dbReference>
<evidence type="ECO:0000313" key="2">
    <source>
        <dbReference type="EMBL" id="PAU95636.1"/>
    </source>
</evidence>
<proteinExistence type="predicted"/>